<dbReference type="RefSeq" id="WP_229317355.1">
    <property type="nucleotide sequence ID" value="NZ_AP025184.1"/>
</dbReference>
<evidence type="ECO:0000313" key="4">
    <source>
        <dbReference type="Proteomes" id="UP001319867"/>
    </source>
</evidence>
<feature type="transmembrane region" description="Helical" evidence="1">
    <location>
        <begin position="29"/>
        <end position="47"/>
    </location>
</feature>
<evidence type="ECO:0000259" key="2">
    <source>
        <dbReference type="Pfam" id="PF14317"/>
    </source>
</evidence>
<organism evidence="3 4">
    <name type="scientific">Flavobacterium ammoniigenes</name>
    <dbReference type="NCBI Taxonomy" id="1751095"/>
    <lineage>
        <taxon>Bacteria</taxon>
        <taxon>Pseudomonadati</taxon>
        <taxon>Bacteroidota</taxon>
        <taxon>Flavobacteriia</taxon>
        <taxon>Flavobacteriales</taxon>
        <taxon>Flavobacteriaceae</taxon>
        <taxon>Flavobacterium</taxon>
    </lineage>
</organism>
<sequence>MDKEIIIKPNFVFKDYFKANLFLALNKPYYYIMLPTILFFLCFDLFYISQGSKKIIELLYFPDVVFILLPLIILLSVYKLTKTRLSNVKLKENIFIKFNTEYLEDVGDSFNMKYFWKDIFKILEKKEWFLIYIDKKCAKVIRKADLNDNQYNELKELFDSLNIKKSLK</sequence>
<dbReference type="Proteomes" id="UP001319867">
    <property type="component" value="Chromosome"/>
</dbReference>
<protein>
    <recommendedName>
        <fullName evidence="2">YcxB-like C-terminal domain-containing protein</fullName>
    </recommendedName>
</protein>
<dbReference type="Pfam" id="PF14317">
    <property type="entry name" value="YcxB"/>
    <property type="match status" value="1"/>
</dbReference>
<keyword evidence="1" id="KW-0472">Membrane</keyword>
<proteinExistence type="predicted"/>
<keyword evidence="1" id="KW-1133">Transmembrane helix</keyword>
<name>A0ABN6KX39_9FLAO</name>
<evidence type="ECO:0000313" key="3">
    <source>
        <dbReference type="EMBL" id="BDB53781.1"/>
    </source>
</evidence>
<feature type="transmembrane region" description="Helical" evidence="1">
    <location>
        <begin position="59"/>
        <end position="78"/>
    </location>
</feature>
<feature type="domain" description="YcxB-like C-terminal" evidence="2">
    <location>
        <begin position="99"/>
        <end position="157"/>
    </location>
</feature>
<accession>A0ABN6KX39</accession>
<gene>
    <name evidence="3" type="ORF">GENT5_00860</name>
</gene>
<evidence type="ECO:0000256" key="1">
    <source>
        <dbReference type="SAM" id="Phobius"/>
    </source>
</evidence>
<dbReference type="EMBL" id="AP025184">
    <property type="protein sequence ID" value="BDB53781.1"/>
    <property type="molecule type" value="Genomic_DNA"/>
</dbReference>
<reference evidence="3 4" key="2">
    <citation type="journal article" date="2022" name="Microorganisms">
        <title>Complete Genome Sequences of Two Flavobacterium ammonificans Strains and a Flavobacterium ammoniigenes Strain of Ammonifying Bacterioplankton Isolated from Surface River Water.</title>
        <authorList>
            <person name="Suda W."/>
            <person name="Ogata Y."/>
            <person name="Shindo C."/>
            <person name="Watanabe K."/>
        </authorList>
    </citation>
    <scope>NUCLEOTIDE SEQUENCE [LARGE SCALE GENOMIC DNA]</scope>
    <source>
        <strain evidence="3 4">GENT5</strain>
    </source>
</reference>
<keyword evidence="4" id="KW-1185">Reference proteome</keyword>
<reference evidence="3 4" key="1">
    <citation type="journal article" date="2022" name="Int. J. Syst. Evol. Microbiol.">
        <title>Flavobacterium ammonificans sp. nov. and Flavobacterium ammoniigenes sp. nov., ammonifying bacteria isolated from surface river water.</title>
        <authorList>
            <person name="Watanabe K."/>
            <person name="Kitamura T."/>
            <person name="Ogata Y."/>
            <person name="Shindo C."/>
            <person name="Suda W."/>
        </authorList>
    </citation>
    <scope>NUCLEOTIDE SEQUENCE [LARGE SCALE GENOMIC DNA]</scope>
    <source>
        <strain evidence="3 4">GENT5</strain>
    </source>
</reference>
<keyword evidence="1" id="KW-0812">Transmembrane</keyword>
<dbReference type="InterPro" id="IPR025588">
    <property type="entry name" value="YcxB-like_C"/>
</dbReference>